<feature type="non-terminal residue" evidence="1">
    <location>
        <position position="57"/>
    </location>
</feature>
<comment type="caution">
    <text evidence="1">The sequence shown here is derived from an EMBL/GenBank/DDBJ whole genome shotgun (WGS) entry which is preliminary data.</text>
</comment>
<organism evidence="1 2">
    <name type="scientific">Crocosphaera watsonii WH 0003</name>
    <dbReference type="NCBI Taxonomy" id="423471"/>
    <lineage>
        <taxon>Bacteria</taxon>
        <taxon>Bacillati</taxon>
        <taxon>Cyanobacteriota</taxon>
        <taxon>Cyanophyceae</taxon>
        <taxon>Oscillatoriophycideae</taxon>
        <taxon>Chroococcales</taxon>
        <taxon>Aphanothecaceae</taxon>
        <taxon>Crocosphaera</taxon>
    </lineage>
</organism>
<sequence>MTALLIRHPRILLPDGEFLLGDILIQQGKIVQIAPEITAPDGSNIIDATGLTLLPGV</sequence>
<evidence type="ECO:0000313" key="1">
    <source>
        <dbReference type="EMBL" id="EHJ11859.1"/>
    </source>
</evidence>
<proteinExistence type="predicted"/>
<dbReference type="AlphaFoldDB" id="G5J7H8"/>
<dbReference type="SUPFAM" id="SSF51338">
    <property type="entry name" value="Composite domain of metallo-dependent hydrolases"/>
    <property type="match status" value="1"/>
</dbReference>
<gene>
    <name evidence="1" type="ORF">CWATWH0003_3416a1</name>
</gene>
<protein>
    <submittedName>
        <fullName evidence="1">Dihydroorotase</fullName>
    </submittedName>
</protein>
<name>G5J7H8_CROWT</name>
<dbReference type="GO" id="GO:0016810">
    <property type="term" value="F:hydrolase activity, acting on carbon-nitrogen (but not peptide) bonds"/>
    <property type="evidence" value="ECO:0007669"/>
    <property type="project" value="InterPro"/>
</dbReference>
<dbReference type="InterPro" id="IPR011059">
    <property type="entry name" value="Metal-dep_hydrolase_composite"/>
</dbReference>
<evidence type="ECO:0000313" key="2">
    <source>
        <dbReference type="Proteomes" id="UP000003477"/>
    </source>
</evidence>
<dbReference type="Gene3D" id="2.30.40.10">
    <property type="entry name" value="Urease, subunit C, domain 1"/>
    <property type="match status" value="1"/>
</dbReference>
<dbReference type="EMBL" id="AESD01000506">
    <property type="protein sequence ID" value="EHJ11859.1"/>
    <property type="molecule type" value="Genomic_DNA"/>
</dbReference>
<reference evidence="1 2" key="1">
    <citation type="journal article" date="2011" name="Front. Microbiol.">
        <title>Two Strains of Crocosphaera watsonii with Highly Conserved Genomes are Distinguished by Strain-Specific Features.</title>
        <authorList>
            <person name="Bench S.R."/>
            <person name="Ilikchyan I.N."/>
            <person name="Tripp H.J."/>
            <person name="Zehr J.P."/>
        </authorList>
    </citation>
    <scope>NUCLEOTIDE SEQUENCE [LARGE SCALE GENOMIC DNA]</scope>
    <source>
        <strain evidence="1 2">WH 0003</strain>
    </source>
</reference>
<dbReference type="Proteomes" id="UP000003477">
    <property type="component" value="Unassembled WGS sequence"/>
</dbReference>
<accession>G5J7H8</accession>